<accession>A0A7X0KN93</accession>
<proteinExistence type="predicted"/>
<organism evidence="2 3">
    <name type="scientific">Aminobacter aganoensis</name>
    <dbReference type="NCBI Taxonomy" id="83264"/>
    <lineage>
        <taxon>Bacteria</taxon>
        <taxon>Pseudomonadati</taxon>
        <taxon>Pseudomonadota</taxon>
        <taxon>Alphaproteobacteria</taxon>
        <taxon>Hyphomicrobiales</taxon>
        <taxon>Phyllobacteriaceae</taxon>
        <taxon>Aminobacter</taxon>
    </lineage>
</organism>
<name>A0A7X0KN93_9HYPH</name>
<dbReference type="AlphaFoldDB" id="A0A7X0KN93"/>
<comment type="caution">
    <text evidence="2">The sequence shown here is derived from an EMBL/GenBank/DDBJ whole genome shotgun (WGS) entry which is preliminary data.</text>
</comment>
<keyword evidence="3" id="KW-1185">Reference proteome</keyword>
<feature type="signal peptide" evidence="1">
    <location>
        <begin position="1"/>
        <end position="24"/>
    </location>
</feature>
<evidence type="ECO:0000313" key="2">
    <source>
        <dbReference type="EMBL" id="MBB6356941.1"/>
    </source>
</evidence>
<dbReference type="Proteomes" id="UP000536262">
    <property type="component" value="Unassembled WGS sequence"/>
</dbReference>
<gene>
    <name evidence="2" type="ORF">GGR00_004759</name>
</gene>
<feature type="chain" id="PRO_5030897972" evidence="1">
    <location>
        <begin position="25"/>
        <end position="119"/>
    </location>
</feature>
<sequence length="119" mass="13370">MVMAGKLLAALVIAASLNPSNVLAGREDPTWNPPPEFDYPFPGKMEVRYFPQHLVVKECHRIGPGLRHLFDLRGCSRPVSKSYCLVIVSSETYKRATPSAILRHERGHCNGWKHPVPRP</sequence>
<evidence type="ECO:0000313" key="3">
    <source>
        <dbReference type="Proteomes" id="UP000536262"/>
    </source>
</evidence>
<protein>
    <submittedName>
        <fullName evidence="2">Uncharacterized protein</fullName>
    </submittedName>
</protein>
<reference evidence="2 3" key="1">
    <citation type="submission" date="2020-08" db="EMBL/GenBank/DDBJ databases">
        <title>Genomic Encyclopedia of Type Strains, Phase IV (KMG-IV): sequencing the most valuable type-strain genomes for metagenomic binning, comparative biology and taxonomic classification.</title>
        <authorList>
            <person name="Goeker M."/>
        </authorList>
    </citation>
    <scope>NUCLEOTIDE SEQUENCE [LARGE SCALE GENOMIC DNA]</scope>
    <source>
        <strain evidence="2 3">DSM 7051</strain>
    </source>
</reference>
<keyword evidence="1" id="KW-0732">Signal</keyword>
<dbReference type="EMBL" id="JACHOU010000018">
    <property type="protein sequence ID" value="MBB6356941.1"/>
    <property type="molecule type" value="Genomic_DNA"/>
</dbReference>
<evidence type="ECO:0000256" key="1">
    <source>
        <dbReference type="SAM" id="SignalP"/>
    </source>
</evidence>